<dbReference type="InterPro" id="IPR010099">
    <property type="entry name" value="SDR39U1"/>
</dbReference>
<dbReference type="PANTHER" id="PTHR11092">
    <property type="entry name" value="SUGAR NUCLEOTIDE EPIMERASE RELATED"/>
    <property type="match status" value="1"/>
</dbReference>
<evidence type="ECO:0000256" key="1">
    <source>
        <dbReference type="ARBA" id="ARBA00009353"/>
    </source>
</evidence>
<dbReference type="InterPro" id="IPR001509">
    <property type="entry name" value="Epimerase_deHydtase"/>
</dbReference>
<dbReference type="PANTHER" id="PTHR11092:SF0">
    <property type="entry name" value="EPIMERASE FAMILY PROTEIN SDR39U1"/>
    <property type="match status" value="1"/>
</dbReference>
<dbReference type="NCBIfam" id="TIGR01777">
    <property type="entry name" value="yfcH"/>
    <property type="match status" value="1"/>
</dbReference>
<reference evidence="4" key="1">
    <citation type="submission" date="2020-09" db="EMBL/GenBank/DDBJ databases">
        <title>A novel bacterium of genus Bacillus, isolated from South China Sea.</title>
        <authorList>
            <person name="Huang H."/>
            <person name="Mo K."/>
            <person name="Hu Y."/>
        </authorList>
    </citation>
    <scope>NUCLEOTIDE SEQUENCE</scope>
    <source>
        <strain evidence="4">IB182487</strain>
    </source>
</reference>
<accession>A0A926RW78</accession>
<feature type="domain" description="NAD-dependent epimerase/dehydratase" evidence="2">
    <location>
        <begin position="3"/>
        <end position="215"/>
    </location>
</feature>
<dbReference type="SUPFAM" id="SSF51735">
    <property type="entry name" value="NAD(P)-binding Rossmann-fold domains"/>
    <property type="match status" value="1"/>
</dbReference>
<comment type="similarity">
    <text evidence="1">Belongs to the NAD(P)-dependent epimerase/dehydratase family. SDR39U1 subfamily.</text>
</comment>
<dbReference type="InterPro" id="IPR013549">
    <property type="entry name" value="DUF1731"/>
</dbReference>
<dbReference type="Proteomes" id="UP000626844">
    <property type="component" value="Unassembled WGS sequence"/>
</dbReference>
<evidence type="ECO:0000313" key="5">
    <source>
        <dbReference type="Proteomes" id="UP000626844"/>
    </source>
</evidence>
<organism evidence="4 5">
    <name type="scientific">Metabacillus arenae</name>
    <dbReference type="NCBI Taxonomy" id="2771434"/>
    <lineage>
        <taxon>Bacteria</taxon>
        <taxon>Bacillati</taxon>
        <taxon>Bacillota</taxon>
        <taxon>Bacilli</taxon>
        <taxon>Bacillales</taxon>
        <taxon>Bacillaceae</taxon>
        <taxon>Metabacillus</taxon>
    </lineage>
</organism>
<keyword evidence="5" id="KW-1185">Reference proteome</keyword>
<dbReference type="EMBL" id="JACXAI010000004">
    <property type="protein sequence ID" value="MBD1379651.1"/>
    <property type="molecule type" value="Genomic_DNA"/>
</dbReference>
<name>A0A926RW78_9BACI</name>
<evidence type="ECO:0000313" key="4">
    <source>
        <dbReference type="EMBL" id="MBD1379651.1"/>
    </source>
</evidence>
<dbReference type="InterPro" id="IPR036291">
    <property type="entry name" value="NAD(P)-bd_dom_sf"/>
</dbReference>
<dbReference type="RefSeq" id="WP_191156493.1">
    <property type="nucleotide sequence ID" value="NZ_JACXAI010000004.1"/>
</dbReference>
<dbReference type="Pfam" id="PF08338">
    <property type="entry name" value="DUF1731"/>
    <property type="match status" value="1"/>
</dbReference>
<evidence type="ECO:0000259" key="2">
    <source>
        <dbReference type="Pfam" id="PF01370"/>
    </source>
</evidence>
<proteinExistence type="inferred from homology"/>
<gene>
    <name evidence="4" type="ORF">IC621_05355</name>
</gene>
<dbReference type="AlphaFoldDB" id="A0A926RW78"/>
<evidence type="ECO:0000259" key="3">
    <source>
        <dbReference type="Pfam" id="PF08338"/>
    </source>
</evidence>
<dbReference type="Gene3D" id="3.40.50.720">
    <property type="entry name" value="NAD(P)-binding Rossmann-like Domain"/>
    <property type="match status" value="1"/>
</dbReference>
<protein>
    <submittedName>
        <fullName evidence="4">TIGR01777 family protein</fullName>
    </submittedName>
</protein>
<dbReference type="Pfam" id="PF01370">
    <property type="entry name" value="Epimerase"/>
    <property type="match status" value="1"/>
</dbReference>
<dbReference type="CDD" id="cd05242">
    <property type="entry name" value="SDR_a8"/>
    <property type="match status" value="1"/>
</dbReference>
<sequence>MKIAIAGGSGFVGQHLADYLIEKGHDIYVLSRKERKSSNPKLHYIQWMNNGSTPEKYLEGINVVINLAGKSINDRWTEEAKQQIVQSRVKSTRELIRIIDFLDQKPSIVINASAVGIYGTSRTETFTEKSTPQGNDFLASTVEAWEYEASQFKDFSIRTILLRFGIILGEQGALPKMVLPYKYFAGGTVGSGEQWVSWIHVDDVVRLIEFAIEQPTIAGPVNAASPNPVQMKTFGQTIAKVLGRPHWIPAPSFALKGLLGEMSLLVLEGQKVLPKQALISGFTFSFPHLEEALVSILRSSKQPVLK</sequence>
<feature type="domain" description="DUF1731" evidence="3">
    <location>
        <begin position="250"/>
        <end position="294"/>
    </location>
</feature>
<comment type="caution">
    <text evidence="4">The sequence shown here is derived from an EMBL/GenBank/DDBJ whole genome shotgun (WGS) entry which is preliminary data.</text>
</comment>